<gene>
    <name evidence="2" type="ORF">GWO12_01030</name>
</gene>
<feature type="domain" description="PPM-type phosphatase" evidence="1">
    <location>
        <begin position="4"/>
        <end position="244"/>
    </location>
</feature>
<accession>A0AAE4Z536</accession>
<reference evidence="2 3" key="1">
    <citation type="submission" date="2020-01" db="EMBL/GenBank/DDBJ databases">
        <title>Genomes assembled from Gulf of Kutch pelagic sediment metagenomes.</title>
        <authorList>
            <person name="Chandrashekar M."/>
            <person name="Mahajan M.S."/>
            <person name="Dave K.J."/>
            <person name="Vatsa P."/>
            <person name="Nathani N.M."/>
        </authorList>
    </citation>
    <scope>NUCLEOTIDE SEQUENCE [LARGE SCALE GENOMIC DNA]</scope>
    <source>
        <strain evidence="2">KS3-K002</strain>
    </source>
</reference>
<dbReference type="InterPro" id="IPR015655">
    <property type="entry name" value="PP2C"/>
</dbReference>
<evidence type="ECO:0000313" key="3">
    <source>
        <dbReference type="Proteomes" id="UP000702544"/>
    </source>
</evidence>
<dbReference type="SMART" id="SM00332">
    <property type="entry name" value="PP2Cc"/>
    <property type="match status" value="1"/>
</dbReference>
<comment type="caution">
    <text evidence="2">The sequence shown here is derived from an EMBL/GenBank/DDBJ whole genome shotgun (WGS) entry which is preliminary data.</text>
</comment>
<dbReference type="Pfam" id="PF13672">
    <property type="entry name" value="PP2C_2"/>
    <property type="match status" value="1"/>
</dbReference>
<dbReference type="PANTHER" id="PTHR13832">
    <property type="entry name" value="PROTEIN PHOSPHATASE 2C"/>
    <property type="match status" value="1"/>
</dbReference>
<dbReference type="GO" id="GO:0004722">
    <property type="term" value="F:protein serine/threonine phosphatase activity"/>
    <property type="evidence" value="ECO:0007669"/>
    <property type="project" value="InterPro"/>
</dbReference>
<dbReference type="SMART" id="SM00331">
    <property type="entry name" value="PP2C_SIG"/>
    <property type="match status" value="1"/>
</dbReference>
<sequence length="246" mass="26302">MKWTYAGRTDVGQVRQGNEDSLFAAEEQGVFIVADGMGGHVAGEVASQIVAETVGPGVAEAVKEGVRGGELEARMVDLIEEANQAILERADNEPEKRGMGTTLTLLTLVPEGEYVIYQVGDSRGYVLRGGTLSQLTRDHTVVQQQVDRGALTPEQARDHPLSHILTRALGTEPNVEADTYGDRYEPGDLFLLCSDGLSGMVPDEQLERILSDKGGELQSAVDELIAAANDAGGLDNITAVLVKIEE</sequence>
<name>A0AAE4Z536_9BACT</name>
<dbReference type="NCBIfam" id="NF033484">
    <property type="entry name" value="Stp1_PP2C_phos"/>
    <property type="match status" value="1"/>
</dbReference>
<dbReference type="PANTHER" id="PTHR13832:SF827">
    <property type="entry name" value="PROTEIN PHOSPHATASE 1L"/>
    <property type="match status" value="1"/>
</dbReference>
<dbReference type="InterPro" id="IPR001932">
    <property type="entry name" value="PPM-type_phosphatase-like_dom"/>
</dbReference>
<evidence type="ECO:0000259" key="1">
    <source>
        <dbReference type="PROSITE" id="PS51746"/>
    </source>
</evidence>
<dbReference type="EMBL" id="JAACAK010000009">
    <property type="protein sequence ID" value="NIR73688.1"/>
    <property type="molecule type" value="Genomic_DNA"/>
</dbReference>
<dbReference type="Proteomes" id="UP000702544">
    <property type="component" value="Unassembled WGS sequence"/>
</dbReference>
<dbReference type="PROSITE" id="PS51746">
    <property type="entry name" value="PPM_2"/>
    <property type="match status" value="1"/>
</dbReference>
<proteinExistence type="predicted"/>
<dbReference type="CDD" id="cd00143">
    <property type="entry name" value="PP2Cc"/>
    <property type="match status" value="1"/>
</dbReference>
<evidence type="ECO:0000313" key="2">
    <source>
        <dbReference type="EMBL" id="NIR73688.1"/>
    </source>
</evidence>
<protein>
    <submittedName>
        <fullName evidence="2">Stp1/IreP family PP2C-type Ser/Thr phosphatase</fullName>
    </submittedName>
</protein>
<dbReference type="Gene3D" id="3.60.40.10">
    <property type="entry name" value="PPM-type phosphatase domain"/>
    <property type="match status" value="1"/>
</dbReference>
<dbReference type="AlphaFoldDB" id="A0AAE4Z536"/>
<organism evidence="2 3">
    <name type="scientific">Candidatus Kutchimonas denitrificans</name>
    <dbReference type="NCBI Taxonomy" id="3056748"/>
    <lineage>
        <taxon>Bacteria</taxon>
        <taxon>Pseudomonadati</taxon>
        <taxon>Gemmatimonadota</taxon>
        <taxon>Gemmatimonadia</taxon>
        <taxon>Candidatus Palauibacterales</taxon>
        <taxon>Candidatus Palauibacteraceae</taxon>
        <taxon>Candidatus Kutchimonas</taxon>
    </lineage>
</organism>
<dbReference type="InterPro" id="IPR036457">
    <property type="entry name" value="PPM-type-like_dom_sf"/>
</dbReference>
<dbReference type="SUPFAM" id="SSF81606">
    <property type="entry name" value="PP2C-like"/>
    <property type="match status" value="1"/>
</dbReference>